<reference evidence="1 2" key="1">
    <citation type="journal article" date="2024" name="G3 (Bethesda)">
        <title>Genome assembly of Hibiscus sabdariffa L. provides insights into metabolisms of medicinal natural products.</title>
        <authorList>
            <person name="Kim T."/>
        </authorList>
    </citation>
    <scope>NUCLEOTIDE SEQUENCE [LARGE SCALE GENOMIC DNA]</scope>
    <source>
        <strain evidence="1">TK-2024</strain>
        <tissue evidence="1">Old leaves</tissue>
    </source>
</reference>
<keyword evidence="2" id="KW-1185">Reference proteome</keyword>
<dbReference type="Proteomes" id="UP001472677">
    <property type="component" value="Unassembled WGS sequence"/>
</dbReference>
<gene>
    <name evidence="1" type="ORF">V6N12_033194</name>
</gene>
<comment type="caution">
    <text evidence="1">The sequence shown here is derived from an EMBL/GenBank/DDBJ whole genome shotgun (WGS) entry which is preliminary data.</text>
</comment>
<sequence length="172" mass="19079">MPGIAAPPTDVSVAQMVSSVGEWRWEILEPMLPLEILLRIAAIKCPASGFPADSIGWNGVTLGSFTLKLAYHIGNGVEEGPNENIWRIITHFKGLDERHRSTLEHAREWLKNVDTATSMGNLVMQRIPGPRYPSNEVILELDNLDVVSCIRREQQLIGSSLLGSYILELCSM</sequence>
<evidence type="ECO:0000313" key="1">
    <source>
        <dbReference type="EMBL" id="KAK8497294.1"/>
    </source>
</evidence>
<proteinExistence type="predicted"/>
<dbReference type="EMBL" id="JBBPBM010000317">
    <property type="protein sequence ID" value="KAK8497294.1"/>
    <property type="molecule type" value="Genomic_DNA"/>
</dbReference>
<name>A0ABR2AT65_9ROSI</name>
<protein>
    <submittedName>
        <fullName evidence="1">Uncharacterized protein</fullName>
    </submittedName>
</protein>
<evidence type="ECO:0000313" key="2">
    <source>
        <dbReference type="Proteomes" id="UP001472677"/>
    </source>
</evidence>
<organism evidence="1 2">
    <name type="scientific">Hibiscus sabdariffa</name>
    <name type="common">roselle</name>
    <dbReference type="NCBI Taxonomy" id="183260"/>
    <lineage>
        <taxon>Eukaryota</taxon>
        <taxon>Viridiplantae</taxon>
        <taxon>Streptophyta</taxon>
        <taxon>Embryophyta</taxon>
        <taxon>Tracheophyta</taxon>
        <taxon>Spermatophyta</taxon>
        <taxon>Magnoliopsida</taxon>
        <taxon>eudicotyledons</taxon>
        <taxon>Gunneridae</taxon>
        <taxon>Pentapetalae</taxon>
        <taxon>rosids</taxon>
        <taxon>malvids</taxon>
        <taxon>Malvales</taxon>
        <taxon>Malvaceae</taxon>
        <taxon>Malvoideae</taxon>
        <taxon>Hibiscus</taxon>
    </lineage>
</organism>
<accession>A0ABR2AT65</accession>